<sequence length="320" mass="34874">MNRRPNRSIILLVAFGTLFIAGTVVYQNQSGEQDAAPPDLAIASENATRNEPQGGVSIAGGIYLIGYDAGPRDVRPSCQIKLAPFVIDSTEVTNAMFAEFVEATGYITDAERRGQSLVFDLQKQTFTQQQGANWQTPAGPGSSAVGKPDHPVVQVSWYDAQAYAKWAGKSLPTEFQWEAAARGKNLERSYPWGTTLNPNSKAMANLWEGNFPIRDLGTDGYSGTSPVGIYPPSENGLFDLAGNVSEWTSSWYAADSYDRITRENPTGPNTGDARVTRGGSWLSSDQTGTSEAMVWYRSKLSPEMSNNFTGFRCVRNQTPN</sequence>
<dbReference type="Gene3D" id="3.90.1580.10">
    <property type="entry name" value="paralog of FGE (formylglycine-generating enzyme)"/>
    <property type="match status" value="1"/>
</dbReference>
<evidence type="ECO:0000313" key="3">
    <source>
        <dbReference type="EMBL" id="PQO39604.1"/>
    </source>
</evidence>
<dbReference type="AlphaFoldDB" id="A0A2S8G619"/>
<dbReference type="InterPro" id="IPR051043">
    <property type="entry name" value="Sulfatase_Mod_Factor_Kinase"/>
</dbReference>
<gene>
    <name evidence="3" type="ORF">C5Y83_02335</name>
</gene>
<dbReference type="SUPFAM" id="SSF56436">
    <property type="entry name" value="C-type lectin-like"/>
    <property type="match status" value="1"/>
</dbReference>
<evidence type="ECO:0000313" key="4">
    <source>
        <dbReference type="Proteomes" id="UP000238322"/>
    </source>
</evidence>
<comment type="caution">
    <text evidence="3">The sequence shown here is derived from an EMBL/GenBank/DDBJ whole genome shotgun (WGS) entry which is preliminary data.</text>
</comment>
<dbReference type="PANTHER" id="PTHR23150">
    <property type="entry name" value="SULFATASE MODIFYING FACTOR 1, 2"/>
    <property type="match status" value="1"/>
</dbReference>
<name>A0A2S8G619_9BACT</name>
<dbReference type="InterPro" id="IPR016187">
    <property type="entry name" value="CTDL_fold"/>
</dbReference>
<dbReference type="PANTHER" id="PTHR23150:SF19">
    <property type="entry name" value="FORMYLGLYCINE-GENERATING ENZYME"/>
    <property type="match status" value="1"/>
</dbReference>
<proteinExistence type="predicted"/>
<reference evidence="3 4" key="1">
    <citation type="submission" date="2018-02" db="EMBL/GenBank/DDBJ databases">
        <title>Comparative genomes isolates from brazilian mangrove.</title>
        <authorList>
            <person name="Araujo J.E."/>
            <person name="Taketani R.G."/>
            <person name="Silva M.C.P."/>
            <person name="Loureco M.V."/>
            <person name="Andreote F.D."/>
        </authorList>
    </citation>
    <scope>NUCLEOTIDE SEQUENCE [LARGE SCALE GENOMIC DNA]</scope>
    <source>
        <strain evidence="3 4">Hex-1 MGV</strain>
    </source>
</reference>
<evidence type="ECO:0000259" key="2">
    <source>
        <dbReference type="Pfam" id="PF03781"/>
    </source>
</evidence>
<feature type="region of interest" description="Disordered" evidence="1">
    <location>
        <begin position="262"/>
        <end position="285"/>
    </location>
</feature>
<dbReference type="InterPro" id="IPR005532">
    <property type="entry name" value="SUMF_dom"/>
</dbReference>
<dbReference type="EMBL" id="PUHY01000004">
    <property type="protein sequence ID" value="PQO39604.1"/>
    <property type="molecule type" value="Genomic_DNA"/>
</dbReference>
<dbReference type="OrthoDB" id="9812426at2"/>
<dbReference type="Proteomes" id="UP000238322">
    <property type="component" value="Unassembled WGS sequence"/>
</dbReference>
<dbReference type="RefSeq" id="WP_105328041.1">
    <property type="nucleotide sequence ID" value="NZ_PUHY01000004.1"/>
</dbReference>
<feature type="domain" description="Sulfatase-modifying factor enzyme-like" evidence="2">
    <location>
        <begin position="55"/>
        <end position="315"/>
    </location>
</feature>
<evidence type="ECO:0000256" key="1">
    <source>
        <dbReference type="SAM" id="MobiDB-lite"/>
    </source>
</evidence>
<organism evidence="3 4">
    <name type="scientific">Blastopirellula marina</name>
    <dbReference type="NCBI Taxonomy" id="124"/>
    <lineage>
        <taxon>Bacteria</taxon>
        <taxon>Pseudomonadati</taxon>
        <taxon>Planctomycetota</taxon>
        <taxon>Planctomycetia</taxon>
        <taxon>Pirellulales</taxon>
        <taxon>Pirellulaceae</taxon>
        <taxon>Blastopirellula</taxon>
    </lineage>
</organism>
<dbReference type="Pfam" id="PF03781">
    <property type="entry name" value="FGE-sulfatase"/>
    <property type="match status" value="1"/>
</dbReference>
<accession>A0A2S8G619</accession>
<dbReference type="InterPro" id="IPR042095">
    <property type="entry name" value="SUMF_sf"/>
</dbReference>
<dbReference type="GO" id="GO:0120147">
    <property type="term" value="F:formylglycine-generating oxidase activity"/>
    <property type="evidence" value="ECO:0007669"/>
    <property type="project" value="TreeGrafter"/>
</dbReference>
<protein>
    <submittedName>
        <fullName evidence="3">Serine/threonine protein phosphatase</fullName>
    </submittedName>
</protein>